<organism evidence="3 4">
    <name type="scientific">Anopheles albimanus</name>
    <name type="common">New world malaria mosquito</name>
    <dbReference type="NCBI Taxonomy" id="7167"/>
    <lineage>
        <taxon>Eukaryota</taxon>
        <taxon>Metazoa</taxon>
        <taxon>Ecdysozoa</taxon>
        <taxon>Arthropoda</taxon>
        <taxon>Hexapoda</taxon>
        <taxon>Insecta</taxon>
        <taxon>Pterygota</taxon>
        <taxon>Neoptera</taxon>
        <taxon>Endopterygota</taxon>
        <taxon>Diptera</taxon>
        <taxon>Nematocera</taxon>
        <taxon>Culicoidea</taxon>
        <taxon>Culicidae</taxon>
        <taxon>Anophelinae</taxon>
        <taxon>Anopheles</taxon>
    </lineage>
</organism>
<sequence length="142" mass="15967">MNGSITAEDSHTPDTVVPSLTASRQDLGEQPEPEYVSRQQYNRLLADYNSLKQRYEANGRSPSPNGQRTSLDACLERIERFECLMRNMQEDFRDVKASVRSHVGTGAPKIHTVRGTDVEENPINFVMTIVHPRRPAAGQNVN</sequence>
<dbReference type="AlphaFoldDB" id="A0A182FL73"/>
<reference evidence="3" key="2">
    <citation type="submission" date="2022-08" db="UniProtKB">
        <authorList>
            <consortium name="EnsemblMetazoa"/>
        </authorList>
    </citation>
    <scope>IDENTIFICATION</scope>
    <source>
        <strain evidence="3">STECLA/ALBI9_A</strain>
    </source>
</reference>
<evidence type="ECO:0000256" key="2">
    <source>
        <dbReference type="SAM" id="MobiDB-lite"/>
    </source>
</evidence>
<protein>
    <submittedName>
        <fullName evidence="3">Uncharacterized protein</fullName>
    </submittedName>
</protein>
<evidence type="ECO:0000313" key="4">
    <source>
        <dbReference type="Proteomes" id="UP000069272"/>
    </source>
</evidence>
<keyword evidence="4" id="KW-1185">Reference proteome</keyword>
<reference evidence="3 4" key="1">
    <citation type="journal article" date="2017" name="G3 (Bethesda)">
        <title>The Physical Genome Mapping of Anopheles albimanus Corrected Scaffold Misassemblies and Identified Interarm Rearrangements in Genus Anopheles.</title>
        <authorList>
            <person name="Artemov G.N."/>
            <person name="Peery A.N."/>
            <person name="Jiang X."/>
            <person name="Tu Z."/>
            <person name="Stegniy V.N."/>
            <person name="Sharakhova M.V."/>
            <person name="Sharakhov I.V."/>
        </authorList>
    </citation>
    <scope>NUCLEOTIDE SEQUENCE [LARGE SCALE GENOMIC DNA]</scope>
    <source>
        <strain evidence="3 4">ALBI9_A</strain>
    </source>
</reference>
<dbReference type="Proteomes" id="UP000069272">
    <property type="component" value="Chromosome 2R"/>
</dbReference>
<name>A0A182FL73_ANOAL</name>
<evidence type="ECO:0000256" key="1">
    <source>
        <dbReference type="SAM" id="Coils"/>
    </source>
</evidence>
<dbReference type="VEuPathDB" id="VectorBase:AALB007282"/>
<feature type="coiled-coil region" evidence="1">
    <location>
        <begin position="38"/>
        <end position="91"/>
    </location>
</feature>
<evidence type="ECO:0000313" key="3">
    <source>
        <dbReference type="EnsemblMetazoa" id="AALB007282-PA"/>
    </source>
</evidence>
<accession>A0A182FL73</accession>
<proteinExistence type="predicted"/>
<feature type="region of interest" description="Disordered" evidence="2">
    <location>
        <begin position="1"/>
        <end position="38"/>
    </location>
</feature>
<dbReference type="EnsemblMetazoa" id="AALB007282-RA">
    <property type="protein sequence ID" value="AALB007282-PA"/>
    <property type="gene ID" value="AALB007282"/>
</dbReference>
<keyword evidence="1" id="KW-0175">Coiled coil</keyword>